<evidence type="ECO:0000313" key="1">
    <source>
        <dbReference type="EMBL" id="SVD75123.1"/>
    </source>
</evidence>
<evidence type="ECO:0008006" key="2">
    <source>
        <dbReference type="Google" id="ProtNLM"/>
    </source>
</evidence>
<dbReference type="EMBL" id="UINC01170869">
    <property type="protein sequence ID" value="SVD75123.1"/>
    <property type="molecule type" value="Genomic_DNA"/>
</dbReference>
<organism evidence="1">
    <name type="scientific">marine metagenome</name>
    <dbReference type="NCBI Taxonomy" id="408172"/>
    <lineage>
        <taxon>unclassified sequences</taxon>
        <taxon>metagenomes</taxon>
        <taxon>ecological metagenomes</taxon>
    </lineage>
</organism>
<proteinExistence type="predicted"/>
<dbReference type="GO" id="GO:0016491">
    <property type="term" value="F:oxidoreductase activity"/>
    <property type="evidence" value="ECO:0007669"/>
    <property type="project" value="InterPro"/>
</dbReference>
<name>A0A382XVV6_9ZZZZ</name>
<reference evidence="1" key="1">
    <citation type="submission" date="2018-05" db="EMBL/GenBank/DDBJ databases">
        <authorList>
            <person name="Lanie J.A."/>
            <person name="Ng W.-L."/>
            <person name="Kazmierczak K.M."/>
            <person name="Andrzejewski T.M."/>
            <person name="Davidsen T.M."/>
            <person name="Wayne K.J."/>
            <person name="Tettelin H."/>
            <person name="Glass J.I."/>
            <person name="Rusch D."/>
            <person name="Podicherti R."/>
            <person name="Tsui H.-C.T."/>
            <person name="Winkler M.E."/>
        </authorList>
    </citation>
    <scope>NUCLEOTIDE SEQUENCE</scope>
</reference>
<dbReference type="SUPFAM" id="SSF56003">
    <property type="entry name" value="Molybdenum cofactor-binding domain"/>
    <property type="match status" value="1"/>
</dbReference>
<accession>A0A382XVV6</accession>
<protein>
    <recommendedName>
        <fullName evidence="2">Aldehyde oxidase/xanthine dehydrogenase second molybdopterin binding domain-containing protein</fullName>
    </recommendedName>
</protein>
<gene>
    <name evidence="1" type="ORF">METZ01_LOCUS427977</name>
</gene>
<feature type="non-terminal residue" evidence="1">
    <location>
        <position position="1"/>
    </location>
</feature>
<dbReference type="InterPro" id="IPR037165">
    <property type="entry name" value="AldOxase/xan_DH_Mopterin-bd_sf"/>
</dbReference>
<dbReference type="AlphaFoldDB" id="A0A382XVV6"/>
<dbReference type="Gene3D" id="3.30.365.10">
    <property type="entry name" value="Aldehyde oxidase/xanthine dehydrogenase, molybdopterin binding domain"/>
    <property type="match status" value="1"/>
</dbReference>
<sequence>VGEASIAPPPAAVAAAVENATGTQLNVLPLRPDRILNAMEDSIPAAAG</sequence>